<accession>A0A5P9JR54</accession>
<gene>
    <name evidence="1" type="primary">hypothetical protein</name>
</gene>
<dbReference type="KEGG" id="vg:80541424"/>
<name>A0A5P9JR54_9ALPH</name>
<dbReference type="EMBL" id="MK955929">
    <property type="protein sequence ID" value="QFU14621.1"/>
    <property type="molecule type" value="Genomic_DNA"/>
</dbReference>
<reference evidence="1" key="2">
    <citation type="submission" date="2019-05" db="EMBL/GenBank/DDBJ databases">
        <authorList>
            <person name="Sutherland M."/>
            <person name="Sarker S."/>
            <person name="Raidal S.R."/>
        </authorList>
    </citation>
    <scope>NUCLEOTIDE SEQUENCE</scope>
    <source>
        <strain evidence="1">PsHV 5</strain>
    </source>
</reference>
<sequence length="202" mass="21980">MFLNVDMEYVVRSVGAEYVVGWMAMGDETCTLTGKVVDDLTRFTWSTVGVMFPGLLVALGLIVEFSGTVDFIELSVSDAESFGLLDVVATVRLSLSIIPPYDSDTRLSLTLSPGVVKTTWRACTYFTSPKTVVVPIAVVGTCFLSSLAVDVDRKSSSDNVDCVSEMNPGDVVGMSVGRSDVAMCRLYSRCHRSWGFRAPFLR</sequence>
<keyword evidence="2" id="KW-1185">Reference proteome</keyword>
<evidence type="ECO:0000313" key="1">
    <source>
        <dbReference type="EMBL" id="QFU14621.1"/>
    </source>
</evidence>
<organism evidence="1 2">
    <name type="scientific">Psittacid alphaherpesvirus 5</name>
    <dbReference type="NCBI Taxonomy" id="2972693"/>
    <lineage>
        <taxon>Viruses</taxon>
        <taxon>Duplodnaviria</taxon>
        <taxon>Heunggongvirae</taxon>
        <taxon>Peploviricota</taxon>
        <taxon>Herviviricetes</taxon>
        <taxon>Herpesvirales</taxon>
        <taxon>Orthoherpesviridae</taxon>
        <taxon>Alphaherpesvirinae</taxon>
        <taxon>Iltovirus</taxon>
        <taxon>Iltovirus psittacidalpha5</taxon>
    </lineage>
</organism>
<protein>
    <submittedName>
        <fullName evidence="1">Uncharacterized protein</fullName>
    </submittedName>
</protein>
<proteinExistence type="predicted"/>
<dbReference type="Proteomes" id="UP001162227">
    <property type="component" value="Segment"/>
</dbReference>
<dbReference type="GeneID" id="80541424"/>
<reference evidence="1" key="1">
    <citation type="journal article" date="2019" name="Vet. Microbiol.">
        <title>Molecular and microscopic characterisation of a novel pathogenic herpesvirus from Indian ringneck parrots (Psittacula krameri).</title>
        <authorList>
            <person name="Sutherland M."/>
            <person name="Sarker S."/>
            <person name="Raidal S.R."/>
        </authorList>
    </citation>
    <scope>NUCLEOTIDE SEQUENCE</scope>
    <source>
        <strain evidence="1">PsHV 5</strain>
    </source>
</reference>
<dbReference type="RefSeq" id="YP_010802651.1">
    <property type="nucleotide sequence ID" value="NC_077028.1"/>
</dbReference>
<evidence type="ECO:0000313" key="2">
    <source>
        <dbReference type="Proteomes" id="UP001162227"/>
    </source>
</evidence>